<keyword evidence="4" id="KW-0496">Mitochondrion</keyword>
<sequence length="277" mass="32090">MAAIFEISRIHKLPSSIWRRRLLNDQIRRRFSKLSTVYHPSSSYHDVPSYLAYAKSQNLSIESTVFRGKYYEFQTKQVLEEFFNCKEHDLMVTGGSYDQGVDILGKWNLKQYLPAHLLNMNRDSAGSTPSKLKLPSRNGKSLLSKVLQKDAFCVDLLIQCKTSNKKIPAKLIRELSGMYNQRVKTPRQRQSTFMVLVSNNTMTDDSLNQFTELSIPMIFLQVELPRLKEGRKGAYDQRNYEKGLLLSYFRNPKAKLLLGGLNDYEDINYKIVSQVRE</sequence>
<evidence type="ECO:0000313" key="5">
    <source>
        <dbReference type="EMBL" id="GMM37554.1"/>
    </source>
</evidence>
<dbReference type="GO" id="GO:0005739">
    <property type="term" value="C:mitochondrion"/>
    <property type="evidence" value="ECO:0007669"/>
    <property type="project" value="UniProtKB-SubCell"/>
</dbReference>
<dbReference type="InterPro" id="IPR018828">
    <property type="entry name" value="RRG7"/>
</dbReference>
<keyword evidence="6" id="KW-1185">Reference proteome</keyword>
<comment type="caution">
    <text evidence="5">The sequence shown here is derived from an EMBL/GenBank/DDBJ whole genome shotgun (WGS) entry which is preliminary data.</text>
</comment>
<comment type="subcellular location">
    <subcellularLocation>
        <location evidence="1">Mitochondrion</location>
    </subcellularLocation>
</comment>
<dbReference type="PANTHER" id="PTHR28133">
    <property type="entry name" value="REQUIRED FOR RESPIRATORY GROWTH PROTEIN 7, MITOCHONDRIAL"/>
    <property type="match status" value="1"/>
</dbReference>
<comment type="similarity">
    <text evidence="2">Belongs to the RRG7 family.</text>
</comment>
<evidence type="ECO:0000256" key="4">
    <source>
        <dbReference type="ARBA" id="ARBA00023128"/>
    </source>
</evidence>
<dbReference type="RefSeq" id="XP_064854550.1">
    <property type="nucleotide sequence ID" value="XM_064998478.1"/>
</dbReference>
<accession>A0AAV5QS42</accession>
<evidence type="ECO:0000256" key="3">
    <source>
        <dbReference type="ARBA" id="ARBA00014638"/>
    </source>
</evidence>
<gene>
    <name evidence="5" type="ORF">DASC09_048790</name>
</gene>
<dbReference type="Proteomes" id="UP001360560">
    <property type="component" value="Unassembled WGS sequence"/>
</dbReference>
<dbReference type="AlphaFoldDB" id="A0AAV5QS42"/>
<dbReference type="EMBL" id="BTFZ01000012">
    <property type="protein sequence ID" value="GMM37554.1"/>
    <property type="molecule type" value="Genomic_DNA"/>
</dbReference>
<protein>
    <recommendedName>
        <fullName evidence="3">Required for respiratory growth protein 7, mitochondrial</fullName>
    </recommendedName>
</protein>
<proteinExistence type="inferred from homology"/>
<reference evidence="5 6" key="1">
    <citation type="journal article" date="2023" name="Elife">
        <title>Identification of key yeast species and microbe-microbe interactions impacting larval growth of Drosophila in the wild.</title>
        <authorList>
            <person name="Mure A."/>
            <person name="Sugiura Y."/>
            <person name="Maeda R."/>
            <person name="Honda K."/>
            <person name="Sakurai N."/>
            <person name="Takahashi Y."/>
            <person name="Watada M."/>
            <person name="Katoh T."/>
            <person name="Gotoh A."/>
            <person name="Gotoh Y."/>
            <person name="Taniguchi I."/>
            <person name="Nakamura K."/>
            <person name="Hayashi T."/>
            <person name="Katayama T."/>
            <person name="Uemura T."/>
            <person name="Hattori Y."/>
        </authorList>
    </citation>
    <scope>NUCLEOTIDE SEQUENCE [LARGE SCALE GENOMIC DNA]</scope>
    <source>
        <strain evidence="5 6">SC-9</strain>
    </source>
</reference>
<evidence type="ECO:0000256" key="2">
    <source>
        <dbReference type="ARBA" id="ARBA00009554"/>
    </source>
</evidence>
<name>A0AAV5QS42_9ASCO</name>
<dbReference type="PANTHER" id="PTHR28133:SF1">
    <property type="entry name" value="REQUIRED FOR RESPIRATORY GROWTH PROTEIN 7, MITOCHONDRIAL"/>
    <property type="match status" value="1"/>
</dbReference>
<dbReference type="GeneID" id="90075529"/>
<dbReference type="Pfam" id="PF10356">
    <property type="entry name" value="RRG7"/>
    <property type="match status" value="1"/>
</dbReference>
<organism evidence="5 6">
    <name type="scientific">Saccharomycopsis crataegensis</name>
    <dbReference type="NCBI Taxonomy" id="43959"/>
    <lineage>
        <taxon>Eukaryota</taxon>
        <taxon>Fungi</taxon>
        <taxon>Dikarya</taxon>
        <taxon>Ascomycota</taxon>
        <taxon>Saccharomycotina</taxon>
        <taxon>Saccharomycetes</taxon>
        <taxon>Saccharomycopsidaceae</taxon>
        <taxon>Saccharomycopsis</taxon>
    </lineage>
</organism>
<evidence type="ECO:0000313" key="6">
    <source>
        <dbReference type="Proteomes" id="UP001360560"/>
    </source>
</evidence>
<evidence type="ECO:0000256" key="1">
    <source>
        <dbReference type="ARBA" id="ARBA00004173"/>
    </source>
</evidence>